<sequence>MPHRTITISLEAYEALLRLKRPGESFSDVILRLASSFPDVSELAGAWSDVPEERIEEILKRIREAWASWRAQRAQ</sequence>
<gene>
    <name evidence="3" type="ORF">ENM88_06050</name>
    <name evidence="2" type="ORF">ENV88_07225</name>
</gene>
<keyword evidence="1" id="KW-1277">Toxin-antitoxin system</keyword>
<protein>
    <submittedName>
        <fullName evidence="2">Antitoxin</fullName>
    </submittedName>
</protein>
<dbReference type="EMBL" id="DTIB01000124">
    <property type="protein sequence ID" value="HGB25791.1"/>
    <property type="molecule type" value="Genomic_DNA"/>
</dbReference>
<dbReference type="EMBL" id="DRZM01000173">
    <property type="protein sequence ID" value="HHP05287.1"/>
    <property type="molecule type" value="Genomic_DNA"/>
</dbReference>
<organism evidence="2">
    <name type="scientific">Thermofilum pendens</name>
    <dbReference type="NCBI Taxonomy" id="2269"/>
    <lineage>
        <taxon>Archaea</taxon>
        <taxon>Thermoproteota</taxon>
        <taxon>Thermoprotei</taxon>
        <taxon>Thermofilales</taxon>
        <taxon>Thermofilaceae</taxon>
        <taxon>Thermofilum</taxon>
    </lineage>
</organism>
<dbReference type="AlphaFoldDB" id="A0A7C3SLY3"/>
<accession>A0A7C3SLY3</accession>
<dbReference type="Pfam" id="PF02697">
    <property type="entry name" value="VAPB_antitox"/>
    <property type="match status" value="1"/>
</dbReference>
<proteinExistence type="predicted"/>
<comment type="caution">
    <text evidence="2">The sequence shown here is derived from an EMBL/GenBank/DDBJ whole genome shotgun (WGS) entry which is preliminary data.</text>
</comment>
<evidence type="ECO:0000313" key="3">
    <source>
        <dbReference type="EMBL" id="HHP05287.1"/>
    </source>
</evidence>
<dbReference type="InterPro" id="IPR003847">
    <property type="entry name" value="Put_antitoxin"/>
</dbReference>
<evidence type="ECO:0000313" key="2">
    <source>
        <dbReference type="EMBL" id="HGB25791.1"/>
    </source>
</evidence>
<reference evidence="2" key="1">
    <citation type="journal article" date="2020" name="mSystems">
        <title>Genome- and Community-Level Interaction Insights into Carbon Utilization and Element Cycling Functions of Hydrothermarchaeota in Hydrothermal Sediment.</title>
        <authorList>
            <person name="Zhou Z."/>
            <person name="Liu Y."/>
            <person name="Xu W."/>
            <person name="Pan J."/>
            <person name="Luo Z.H."/>
            <person name="Li M."/>
        </authorList>
    </citation>
    <scope>NUCLEOTIDE SEQUENCE [LARGE SCALE GENOMIC DNA]</scope>
    <source>
        <strain evidence="3">SpSt-1125</strain>
        <strain evidence="2">SpSt-8</strain>
    </source>
</reference>
<evidence type="ECO:0000256" key="1">
    <source>
        <dbReference type="ARBA" id="ARBA00022649"/>
    </source>
</evidence>
<name>A0A7C3SLY3_THEPE</name>